<dbReference type="EMBL" id="BK059153">
    <property type="protein sequence ID" value="DAE92674.1"/>
    <property type="molecule type" value="Genomic_DNA"/>
</dbReference>
<name>A0A8S5RTK0_9CAUD</name>
<organism evidence="1">
    <name type="scientific">Caudovirales sp. gcode 4</name>
    <dbReference type="NCBI Taxonomy" id="2838363"/>
    <lineage>
        <taxon>Viruses</taxon>
        <taxon>Duplodnaviria</taxon>
        <taxon>Heunggongvirae</taxon>
        <taxon>Uroviricota</taxon>
        <taxon>Caudoviricetes</taxon>
    </lineage>
</organism>
<evidence type="ECO:0000313" key="1">
    <source>
        <dbReference type="EMBL" id="DAE92674.1"/>
    </source>
</evidence>
<sequence length="110" mass="12518">MTKETTILIPVDGKNYQLSIQPLDEVWDWEKMVYVKCKEAGIDCEYPESDLPALIQDMEHLIRDELATAKDSQINIRVKARDKVLLQQYASAGGYRSLSEYLIAKGLQVA</sequence>
<protein>
    <submittedName>
        <fullName evidence="1">NikA</fullName>
    </submittedName>
</protein>
<reference evidence="1" key="1">
    <citation type="journal article" date="2021" name="Proc. Natl. Acad. Sci. U.S.A.">
        <title>A Catalog of Tens of Thousands of Viruses from Human Metagenomes Reveals Hidden Associations with Chronic Diseases.</title>
        <authorList>
            <person name="Tisza M.J."/>
            <person name="Buck C.B."/>
        </authorList>
    </citation>
    <scope>NUCLEOTIDE SEQUENCE</scope>
    <source>
        <strain evidence="1">CtKN96</strain>
    </source>
</reference>
<proteinExistence type="predicted"/>
<accession>A0A8S5RTK0</accession>